<accession>A0A433QI76</accession>
<proteinExistence type="predicted"/>
<dbReference type="AlphaFoldDB" id="A0A433QI76"/>
<name>A0A433QI76_9FUNG</name>
<organism evidence="1 2">
    <name type="scientific">Jimgerdemannia flammicorona</name>
    <dbReference type="NCBI Taxonomy" id="994334"/>
    <lineage>
        <taxon>Eukaryota</taxon>
        <taxon>Fungi</taxon>
        <taxon>Fungi incertae sedis</taxon>
        <taxon>Mucoromycota</taxon>
        <taxon>Mucoromycotina</taxon>
        <taxon>Endogonomycetes</taxon>
        <taxon>Endogonales</taxon>
        <taxon>Endogonaceae</taxon>
        <taxon>Jimgerdemannia</taxon>
    </lineage>
</organism>
<keyword evidence="2" id="KW-1185">Reference proteome</keyword>
<reference evidence="1 2" key="1">
    <citation type="journal article" date="2018" name="New Phytol.">
        <title>Phylogenomics of Endogonaceae and evolution of mycorrhizas within Mucoromycota.</title>
        <authorList>
            <person name="Chang Y."/>
            <person name="Desiro A."/>
            <person name="Na H."/>
            <person name="Sandor L."/>
            <person name="Lipzen A."/>
            <person name="Clum A."/>
            <person name="Barry K."/>
            <person name="Grigoriev I.V."/>
            <person name="Martin F.M."/>
            <person name="Stajich J.E."/>
            <person name="Smith M.E."/>
            <person name="Bonito G."/>
            <person name="Spatafora J.W."/>
        </authorList>
    </citation>
    <scope>NUCLEOTIDE SEQUENCE [LARGE SCALE GENOMIC DNA]</scope>
    <source>
        <strain evidence="1 2">AD002</strain>
    </source>
</reference>
<evidence type="ECO:0000313" key="2">
    <source>
        <dbReference type="Proteomes" id="UP000274822"/>
    </source>
</evidence>
<dbReference type="Proteomes" id="UP000274822">
    <property type="component" value="Unassembled WGS sequence"/>
</dbReference>
<evidence type="ECO:0000313" key="1">
    <source>
        <dbReference type="EMBL" id="RUS29502.1"/>
    </source>
</evidence>
<gene>
    <name evidence="1" type="ORF">BC938DRAFT_480578</name>
</gene>
<comment type="caution">
    <text evidence="1">The sequence shown here is derived from an EMBL/GenBank/DDBJ whole genome shotgun (WGS) entry which is preliminary data.</text>
</comment>
<protein>
    <submittedName>
        <fullName evidence="1">Uncharacterized protein</fullName>
    </submittedName>
</protein>
<dbReference type="EMBL" id="RBNJ01005093">
    <property type="protein sequence ID" value="RUS29502.1"/>
    <property type="molecule type" value="Genomic_DNA"/>
</dbReference>
<sequence>MTCYSLGLGLLVVMFALSLKLPITITITIGGTLAKDPSVTIAKDPPVSPVVIAKDPPATIANDSPVTVVIGGTLAKDGKTWLAGPYDSQNMGIVIDATYTKNGVYQISFGDLFTDEPVVVVSQVTNGDFGALGASTLDNAVVDRVTRKFVTIKTGNGIGFGEPRSFSFIAIGKPIRL</sequence>